<sequence length="23" mass="2878">MDYTWEMFLDALDFESAHQRESR</sequence>
<organism evidence="1">
    <name type="scientific">Magnetococcus massalia (strain MO-1)</name>
    <dbReference type="NCBI Taxonomy" id="451514"/>
    <lineage>
        <taxon>Bacteria</taxon>
        <taxon>Pseudomonadati</taxon>
        <taxon>Pseudomonadota</taxon>
        <taxon>Magnetococcia</taxon>
        <taxon>Magnetococcales</taxon>
        <taxon>Magnetococcaceae</taxon>
        <taxon>Magnetococcus</taxon>
    </lineage>
</organism>
<proteinExistence type="predicted"/>
<reference evidence="1" key="1">
    <citation type="submission" date="2015-04" db="EMBL/GenBank/DDBJ databases">
        <authorList>
            <person name="Syromyatnikov M.Y."/>
            <person name="Popov V.N."/>
        </authorList>
    </citation>
    <scope>NUCLEOTIDE SEQUENCE</scope>
    <source>
        <strain evidence="1">MO-1</strain>
    </source>
</reference>
<gene>
    <name evidence="1" type="ORF">MAGMO_2412</name>
</gene>
<protein>
    <submittedName>
        <fullName evidence="1">Uncharacterized protein</fullName>
    </submittedName>
</protein>
<dbReference type="AlphaFoldDB" id="A0A1S7LL42"/>
<dbReference type="EMBL" id="LO017727">
    <property type="protein sequence ID" value="CRH06571.1"/>
    <property type="molecule type" value="Genomic_DNA"/>
</dbReference>
<name>A0A1S7LL42_MAGMO</name>
<evidence type="ECO:0000313" key="1">
    <source>
        <dbReference type="EMBL" id="CRH06571.1"/>
    </source>
</evidence>
<accession>A0A1S7LL42</accession>